<evidence type="ECO:0000256" key="2">
    <source>
        <dbReference type="ARBA" id="ARBA00005001"/>
    </source>
</evidence>
<dbReference type="Gene3D" id="3.90.550.10">
    <property type="entry name" value="Spore Coat Polysaccharide Biosynthesis Protein SpsA, Chain A"/>
    <property type="match status" value="1"/>
</dbReference>
<keyword evidence="15" id="KW-1185">Reference proteome</keyword>
<accession>A0ABS1UD05</accession>
<keyword evidence="5" id="KW-1003">Cell membrane</keyword>
<dbReference type="InterPro" id="IPR050321">
    <property type="entry name" value="Glycosyltr_2/OpgH_subfam"/>
</dbReference>
<keyword evidence="7" id="KW-0328">Glycosyltransferase</keyword>
<dbReference type="Proteomes" id="UP000660885">
    <property type="component" value="Unassembled WGS sequence"/>
</dbReference>
<dbReference type="InterPro" id="IPR001173">
    <property type="entry name" value="Glyco_trans_2-like"/>
</dbReference>
<gene>
    <name evidence="14" type="primary">mdoH</name>
    <name evidence="14" type="ORF">JMJ56_31905</name>
</gene>
<dbReference type="InterPro" id="IPR029044">
    <property type="entry name" value="Nucleotide-diphossugar_trans"/>
</dbReference>
<sequence length="529" mass="57229">MRRASIAALAGSIAVGLGVLGWQVLAAGGWTFWEALMMVSLAINAPWLGLTAATGLAGFAILLFSRDPTAFVLPTLQRTDAVIHAKTLLALCVRLEDMDAVLPPLGGLLHELRSRHGDRFVLGILSDTPAGAPARAEAKAVAALASRFPAGAVRYRRRPENLGFKAGNLMDFLDHRAAGFEYALVLDADSTMSAGTVARLVRIMQADPRLAILQTAISGRGAMTWFARLFGFGQQHGTRAWVMGQAWWLGPAQLYWGHNALIRIGAFRRDARLPTLPDGSCILSHDYAEAAQLHARGWAVRVLPEDTGSWERHPPDLIALFSRDLRWAAGNLQYRHLLSRPEFGKLGRFQMLEAILHYALAPLRFGLLPVAGLNVATGGGEGTPRGALLLLLLTGFVVSNLPKLAGYSEALLRPGRFKRVTLLRSMVQEMALSFMLDTLEAFERSLTLLQLGRGQFSGWTVQPRAARGMTWTTAARRFGPHTVVGLVILACFGFASRFAAVVALPALAGLLLAIPIAVLTARLCRKTGC</sequence>
<keyword evidence="11 12" id="KW-0472">Membrane</keyword>
<dbReference type="PANTHER" id="PTHR43867">
    <property type="entry name" value="CELLULOSE SYNTHASE CATALYTIC SUBUNIT A [UDP-FORMING]"/>
    <property type="match status" value="1"/>
</dbReference>
<name>A0ABS1UD05_9PROT</name>
<reference evidence="14 15" key="1">
    <citation type="submission" date="2021-01" db="EMBL/GenBank/DDBJ databases">
        <title>Belnapia mucosa sp. nov. and Belnapia arida sp. nov., isolated from the Tabernas Desert (Almeria, Spain).</title>
        <authorList>
            <person name="Molina-Menor E."/>
            <person name="Vidal-Verdu A."/>
            <person name="Calonge A."/>
            <person name="Satari L."/>
            <person name="Pereto J."/>
            <person name="Porcar M."/>
        </authorList>
    </citation>
    <scope>NUCLEOTIDE SEQUENCE [LARGE SCALE GENOMIC DNA]</scope>
    <source>
        <strain evidence="14 15">T18</strain>
    </source>
</reference>
<evidence type="ECO:0000256" key="5">
    <source>
        <dbReference type="ARBA" id="ARBA00022475"/>
    </source>
</evidence>
<evidence type="ECO:0000313" key="14">
    <source>
        <dbReference type="EMBL" id="MBL6082572.1"/>
    </source>
</evidence>
<evidence type="ECO:0000256" key="11">
    <source>
        <dbReference type="ARBA" id="ARBA00023136"/>
    </source>
</evidence>
<feature type="transmembrane region" description="Helical" evidence="12">
    <location>
        <begin position="36"/>
        <end position="64"/>
    </location>
</feature>
<evidence type="ECO:0000256" key="1">
    <source>
        <dbReference type="ARBA" id="ARBA00004429"/>
    </source>
</evidence>
<keyword evidence="10 12" id="KW-1133">Transmembrane helix</keyword>
<evidence type="ECO:0000256" key="7">
    <source>
        <dbReference type="ARBA" id="ARBA00022676"/>
    </source>
</evidence>
<dbReference type="NCBIfam" id="NF003962">
    <property type="entry name" value="PRK05454.2-5"/>
    <property type="match status" value="1"/>
</dbReference>
<evidence type="ECO:0000256" key="4">
    <source>
        <dbReference type="ARBA" id="ARBA00020585"/>
    </source>
</evidence>
<comment type="caution">
    <text evidence="14">The sequence shown here is derived from an EMBL/GenBank/DDBJ whole genome shotgun (WGS) entry which is preliminary data.</text>
</comment>
<evidence type="ECO:0000256" key="10">
    <source>
        <dbReference type="ARBA" id="ARBA00022989"/>
    </source>
</evidence>
<evidence type="ECO:0000259" key="13">
    <source>
        <dbReference type="Pfam" id="PF13632"/>
    </source>
</evidence>
<dbReference type="PANTHER" id="PTHR43867:SF5">
    <property type="entry name" value="GLUCANS BIOSYNTHESIS GLUCOSYLTRANSFERASE H"/>
    <property type="match status" value="1"/>
</dbReference>
<comment type="subcellular location">
    <subcellularLocation>
        <location evidence="1">Cell inner membrane</location>
        <topology evidence="1">Multi-pass membrane protein</topology>
    </subcellularLocation>
</comment>
<feature type="transmembrane region" description="Helical" evidence="12">
    <location>
        <begin position="502"/>
        <end position="524"/>
    </location>
</feature>
<dbReference type="SUPFAM" id="SSF53448">
    <property type="entry name" value="Nucleotide-diphospho-sugar transferases"/>
    <property type="match status" value="1"/>
</dbReference>
<keyword evidence="9 12" id="KW-0812">Transmembrane</keyword>
<organism evidence="14 15">
    <name type="scientific">Belnapia arida</name>
    <dbReference type="NCBI Taxonomy" id="2804533"/>
    <lineage>
        <taxon>Bacteria</taxon>
        <taxon>Pseudomonadati</taxon>
        <taxon>Pseudomonadota</taxon>
        <taxon>Alphaproteobacteria</taxon>
        <taxon>Acetobacterales</taxon>
        <taxon>Roseomonadaceae</taxon>
        <taxon>Belnapia</taxon>
    </lineage>
</organism>
<evidence type="ECO:0000256" key="12">
    <source>
        <dbReference type="SAM" id="Phobius"/>
    </source>
</evidence>
<feature type="domain" description="Glycosyltransferase 2-like" evidence="13">
    <location>
        <begin position="184"/>
        <end position="373"/>
    </location>
</feature>
<evidence type="ECO:0000256" key="6">
    <source>
        <dbReference type="ARBA" id="ARBA00022519"/>
    </source>
</evidence>
<dbReference type="EMBL" id="JAETWB010000083">
    <property type="protein sequence ID" value="MBL6082572.1"/>
    <property type="molecule type" value="Genomic_DNA"/>
</dbReference>
<evidence type="ECO:0000256" key="3">
    <source>
        <dbReference type="ARBA" id="ARBA00009337"/>
    </source>
</evidence>
<feature type="transmembrane region" description="Helical" evidence="12">
    <location>
        <begin position="478"/>
        <end position="496"/>
    </location>
</feature>
<evidence type="ECO:0000256" key="9">
    <source>
        <dbReference type="ARBA" id="ARBA00022692"/>
    </source>
</evidence>
<dbReference type="Pfam" id="PF13632">
    <property type="entry name" value="Glyco_trans_2_3"/>
    <property type="match status" value="1"/>
</dbReference>
<evidence type="ECO:0000256" key="8">
    <source>
        <dbReference type="ARBA" id="ARBA00022679"/>
    </source>
</evidence>
<keyword evidence="6" id="KW-0997">Cell inner membrane</keyword>
<feature type="transmembrane region" description="Helical" evidence="12">
    <location>
        <begin position="355"/>
        <end position="375"/>
    </location>
</feature>
<comment type="similarity">
    <text evidence="3">Belongs to the glycosyltransferase 2 family. OpgH subfamily.</text>
</comment>
<protein>
    <recommendedName>
        <fullName evidence="4">Glucans biosynthesis glucosyltransferase H</fullName>
    </recommendedName>
</protein>
<keyword evidence="8" id="KW-0808">Transferase</keyword>
<evidence type="ECO:0000313" key="15">
    <source>
        <dbReference type="Proteomes" id="UP000660885"/>
    </source>
</evidence>
<feature type="transmembrane region" description="Helical" evidence="12">
    <location>
        <begin position="387"/>
        <end position="406"/>
    </location>
</feature>
<proteinExistence type="inferred from homology"/>
<comment type="pathway">
    <text evidence="2">Glycan metabolism; osmoregulated periplasmic glucan (OPG) biosynthesis.</text>
</comment>